<dbReference type="InterPro" id="IPR036188">
    <property type="entry name" value="FAD/NAD-bd_sf"/>
</dbReference>
<dbReference type="PATRIC" id="fig|1317121.7.peg.2161"/>
<dbReference type="EMBL" id="AQQZ01000003">
    <property type="protein sequence ID" value="KNG94437.1"/>
    <property type="molecule type" value="Genomic_DNA"/>
</dbReference>
<dbReference type="AlphaFoldDB" id="A0A0L1JRW6"/>
<keyword evidence="2" id="KW-1185">Reference proteome</keyword>
<dbReference type="InterPro" id="IPR011777">
    <property type="entry name" value="Geranylgeranyl_Rdtase_fam"/>
</dbReference>
<dbReference type="Pfam" id="PF12831">
    <property type="entry name" value="FAD_oxidored"/>
    <property type="match status" value="1"/>
</dbReference>
<dbReference type="InterPro" id="IPR050407">
    <property type="entry name" value="Geranylgeranyl_reductase"/>
</dbReference>
<dbReference type="PRINTS" id="PR00420">
    <property type="entry name" value="RNGMNOXGNASE"/>
</dbReference>
<dbReference type="GO" id="GO:0016628">
    <property type="term" value="F:oxidoreductase activity, acting on the CH-CH group of donors, NAD or NADP as acceptor"/>
    <property type="evidence" value="ECO:0007669"/>
    <property type="project" value="InterPro"/>
</dbReference>
<dbReference type="STRING" id="1317121.ATO11_07765"/>
<dbReference type="OrthoDB" id="417034at2"/>
<dbReference type="SUPFAM" id="SSF51905">
    <property type="entry name" value="FAD/NAD(P)-binding domain"/>
    <property type="match status" value="1"/>
</dbReference>
<proteinExistence type="predicted"/>
<accession>A0A0L1JRW6</accession>
<organism evidence="1 2">
    <name type="scientific">Pseudaestuariivita atlantica</name>
    <dbReference type="NCBI Taxonomy" id="1317121"/>
    <lineage>
        <taxon>Bacteria</taxon>
        <taxon>Pseudomonadati</taxon>
        <taxon>Pseudomonadota</taxon>
        <taxon>Alphaproteobacteria</taxon>
        <taxon>Rhodobacterales</taxon>
        <taxon>Paracoccaceae</taxon>
        <taxon>Pseudaestuariivita</taxon>
    </lineage>
</organism>
<dbReference type="Gene3D" id="3.50.50.60">
    <property type="entry name" value="FAD/NAD(P)-binding domain"/>
    <property type="match status" value="1"/>
</dbReference>
<dbReference type="Pfam" id="PF05834">
    <property type="entry name" value="Lycopene_cycl"/>
    <property type="match status" value="1"/>
</dbReference>
<evidence type="ECO:0000313" key="1">
    <source>
        <dbReference type="EMBL" id="KNG94437.1"/>
    </source>
</evidence>
<name>A0A0L1JRW6_9RHOB</name>
<gene>
    <name evidence="1" type="ORF">ATO11_07765</name>
</gene>
<sequence length="398" mass="42760">MQTFDVIVIGAGPAGSAAAATAARAGLRVGLVDKRTFPRDKLCGGLLTGRSTRAVEAIFDMALPPDQVLEKRDIDFRFRGRPAGTLEDAPAMYLTQRWDFDAALAARAVELGAADLTGRKVQGIEPEAGILTLDDGTRLACGVLIGADGVNSQVAAQLFGQAFDRATIGFGLEIETGEPPDPRAPVRIDFAACNRGYGWSFPKRDSTTIGVGGTLSRNDAMKDDMAAYLRALDVDEGSVKVKGQFLPFGDFRRNPGRGRVLLAGDAAGLVDPITGEGIAHALHSGRLAAEAAGKALAQGAPGRAFALYRAGLRPIHAELRMANLIKPLFYSPFFEPAFERAFRTSRSLKRDYMRLLDGQVSFGQIARRLVTRFPRMLWLALTARKGAARRRTGRATDT</sequence>
<dbReference type="PANTHER" id="PTHR42685:SF22">
    <property type="entry name" value="CONDITIONED MEDIUM FACTOR RECEPTOR 1"/>
    <property type="match status" value="1"/>
</dbReference>
<protein>
    <submittedName>
        <fullName evidence="1">Geranylgeranyl reductase</fullName>
    </submittedName>
</protein>
<evidence type="ECO:0000313" key="2">
    <source>
        <dbReference type="Proteomes" id="UP000036938"/>
    </source>
</evidence>
<comment type="caution">
    <text evidence="1">The sequence shown here is derived from an EMBL/GenBank/DDBJ whole genome shotgun (WGS) entry which is preliminary data.</text>
</comment>
<dbReference type="PANTHER" id="PTHR42685">
    <property type="entry name" value="GERANYLGERANYL DIPHOSPHATE REDUCTASE"/>
    <property type="match status" value="1"/>
</dbReference>
<dbReference type="NCBIfam" id="TIGR02032">
    <property type="entry name" value="GG-red-SF"/>
    <property type="match status" value="1"/>
</dbReference>
<reference evidence="1 2" key="1">
    <citation type="journal article" date="2015" name="Int. J. Syst. Evol. Microbiol.">
        <title>Aestuariivita atlantica sp. nov., isolated from deep sea sediment of the Atlantic Ocean.</title>
        <authorList>
            <person name="Li G."/>
            <person name="Lai Q."/>
            <person name="Du Y."/>
            <person name="Liu X."/>
            <person name="Sun F."/>
            <person name="Shao Z."/>
        </authorList>
    </citation>
    <scope>NUCLEOTIDE SEQUENCE [LARGE SCALE GENOMIC DNA]</scope>
    <source>
        <strain evidence="1 2">22II-S11-z3</strain>
    </source>
</reference>
<dbReference type="Proteomes" id="UP000036938">
    <property type="component" value="Unassembled WGS sequence"/>
</dbReference>